<feature type="transmembrane region" description="Helical" evidence="8">
    <location>
        <begin position="93"/>
        <end position="114"/>
    </location>
</feature>
<feature type="transmembrane region" description="Helical" evidence="8">
    <location>
        <begin position="226"/>
        <end position="248"/>
    </location>
</feature>
<feature type="domain" description="Ammonium transporter AmtB-like" evidence="9">
    <location>
        <begin position="9"/>
        <end position="399"/>
    </location>
</feature>
<keyword evidence="7 8" id="KW-0924">Ammonia transport</keyword>
<dbReference type="KEGG" id="mhi:Mhar_0728"/>
<dbReference type="PANTHER" id="PTHR43029">
    <property type="entry name" value="AMMONIUM TRANSPORTER MEP2"/>
    <property type="match status" value="1"/>
</dbReference>
<dbReference type="Gene3D" id="1.10.3430.10">
    <property type="entry name" value="Ammonium transporter AmtB like domains"/>
    <property type="match status" value="1"/>
</dbReference>
<dbReference type="InterPro" id="IPR018047">
    <property type="entry name" value="Ammonium_transpt_CS"/>
</dbReference>
<sequence length="400" mass="40891">MVLDSGDTAWVLVSTAMVMLMIPGVGLFYGGLVRKKDVVSMIGLSFLALALVSVQWVLVGYSLSFGADVGGFIGGLDLLGLKGVGMDAGEGTIPGLLFMAFQLVFAGITLAIITSAVAERVRIGSFIVFGLLWTTLVYDPLAHWAWGGGWAGQLGALDFAGGTVVHISSGFGALALALVIGKRIGFGDHDMEPHNIPMTMIGAALLWFGWFGFNAGSALAADGLAASAFVVTNVSASAGALAWLFASWVRGKPSALGMVSGAIAGLVAITPAAGFVDPLSALVIGGVAGVLCYRALLFRVGRGLDESLDAWAVHGVGGLWGAVATGIFAVEAVGGASGLLQGNVDQFVAQVIGAVAAVVYAFVVTYAIAKVVDATMGLRVTEDEEYVGLDISQHGEKAYA</sequence>
<organism evidence="10 11">
    <name type="scientific">Methanothrix harundinacea (strain 6Ac)</name>
    <name type="common">Methanosaeta harundinacea</name>
    <dbReference type="NCBI Taxonomy" id="1110509"/>
    <lineage>
        <taxon>Archaea</taxon>
        <taxon>Methanobacteriati</taxon>
        <taxon>Methanobacteriota</taxon>
        <taxon>Stenosarchaea group</taxon>
        <taxon>Methanomicrobia</taxon>
        <taxon>Methanotrichales</taxon>
        <taxon>Methanotrichaceae</taxon>
        <taxon>Methanothrix</taxon>
    </lineage>
</organism>
<dbReference type="STRING" id="1110509.Mhar_0728"/>
<dbReference type="SUPFAM" id="SSF111352">
    <property type="entry name" value="Ammonium transporter"/>
    <property type="match status" value="1"/>
</dbReference>
<reference evidence="10 11" key="1">
    <citation type="journal article" date="2012" name="PLoS ONE">
        <title>The genome characteristics and predicted function of methyl-group oxidation pathway in the obligate aceticlastic methanogens, Methanosaeta spp.</title>
        <authorList>
            <person name="Zhu J."/>
            <person name="Zheng H."/>
            <person name="Ai G."/>
            <person name="Zhang G."/>
            <person name="Liu D."/>
            <person name="Liu X."/>
            <person name="Dong X."/>
        </authorList>
    </citation>
    <scope>NUCLEOTIDE SEQUENCE [LARGE SCALE GENOMIC DNA]</scope>
    <source>
        <strain evidence="10 11">6Ac</strain>
    </source>
</reference>
<evidence type="ECO:0000313" key="10">
    <source>
        <dbReference type="EMBL" id="AET64106.1"/>
    </source>
</evidence>
<feature type="transmembrane region" description="Helical" evidence="8">
    <location>
        <begin position="255"/>
        <end position="273"/>
    </location>
</feature>
<feature type="transmembrane region" description="Helical" evidence="8">
    <location>
        <begin position="159"/>
        <end position="180"/>
    </location>
</feature>
<name>G7WKB3_METH6</name>
<dbReference type="OrthoDB" id="10960at2157"/>
<keyword evidence="4 8" id="KW-0812">Transmembrane</keyword>
<feature type="transmembrane region" description="Helical" evidence="8">
    <location>
        <begin position="347"/>
        <end position="369"/>
    </location>
</feature>
<dbReference type="GeneID" id="12509897"/>
<evidence type="ECO:0000256" key="7">
    <source>
        <dbReference type="ARBA" id="ARBA00023177"/>
    </source>
</evidence>
<dbReference type="AlphaFoldDB" id="G7WKB3"/>
<dbReference type="Proteomes" id="UP000005877">
    <property type="component" value="Chromosome"/>
</dbReference>
<feature type="transmembrane region" description="Helical" evidence="8">
    <location>
        <begin position="12"/>
        <end position="32"/>
    </location>
</feature>
<keyword evidence="3 8" id="KW-0813">Transport</keyword>
<accession>G7WKB3</accession>
<evidence type="ECO:0000256" key="6">
    <source>
        <dbReference type="ARBA" id="ARBA00023136"/>
    </source>
</evidence>
<dbReference type="GO" id="GO:0005886">
    <property type="term" value="C:plasma membrane"/>
    <property type="evidence" value="ECO:0007669"/>
    <property type="project" value="UniProtKB-SubCell"/>
</dbReference>
<dbReference type="EMBL" id="CP003117">
    <property type="protein sequence ID" value="AET64106.1"/>
    <property type="molecule type" value="Genomic_DNA"/>
</dbReference>
<feature type="transmembrane region" description="Helical" evidence="8">
    <location>
        <begin position="201"/>
        <end position="220"/>
    </location>
</feature>
<dbReference type="PANTHER" id="PTHR43029:SF10">
    <property type="entry name" value="AMMONIUM TRANSPORTER MEP2"/>
    <property type="match status" value="1"/>
</dbReference>
<feature type="transmembrane region" description="Helical" evidence="8">
    <location>
        <begin position="126"/>
        <end position="147"/>
    </location>
</feature>
<protein>
    <recommendedName>
        <fullName evidence="8">Ammonium transporter</fullName>
    </recommendedName>
</protein>
<comment type="similarity">
    <text evidence="2 8">Belongs to the ammonia transporter channel (TC 1.A.11.2) family.</text>
</comment>
<evidence type="ECO:0000256" key="3">
    <source>
        <dbReference type="ARBA" id="ARBA00022448"/>
    </source>
</evidence>
<keyword evidence="6 8" id="KW-0472">Membrane</keyword>
<evidence type="ECO:0000259" key="9">
    <source>
        <dbReference type="Pfam" id="PF00909"/>
    </source>
</evidence>
<gene>
    <name evidence="10" type="ordered locus">Mhar_0728</name>
</gene>
<evidence type="ECO:0000256" key="5">
    <source>
        <dbReference type="ARBA" id="ARBA00022989"/>
    </source>
</evidence>
<dbReference type="InterPro" id="IPR024041">
    <property type="entry name" value="NH4_transpt_AmtB-like_dom"/>
</dbReference>
<dbReference type="InterPro" id="IPR029020">
    <property type="entry name" value="Ammonium/urea_transptr"/>
</dbReference>
<dbReference type="NCBIfam" id="TIGR00836">
    <property type="entry name" value="amt"/>
    <property type="match status" value="1"/>
</dbReference>
<evidence type="ECO:0000256" key="2">
    <source>
        <dbReference type="ARBA" id="ARBA00005887"/>
    </source>
</evidence>
<feature type="transmembrane region" description="Helical" evidence="8">
    <location>
        <begin position="310"/>
        <end position="335"/>
    </location>
</feature>
<keyword evidence="11" id="KW-1185">Reference proteome</keyword>
<evidence type="ECO:0000256" key="8">
    <source>
        <dbReference type="RuleBase" id="RU362002"/>
    </source>
</evidence>
<dbReference type="GO" id="GO:0008519">
    <property type="term" value="F:ammonium channel activity"/>
    <property type="evidence" value="ECO:0007669"/>
    <property type="project" value="InterPro"/>
</dbReference>
<evidence type="ECO:0000256" key="4">
    <source>
        <dbReference type="ARBA" id="ARBA00022692"/>
    </source>
</evidence>
<evidence type="ECO:0000313" key="11">
    <source>
        <dbReference type="Proteomes" id="UP000005877"/>
    </source>
</evidence>
<comment type="subcellular location">
    <subcellularLocation>
        <location evidence="8">Cell membrane</location>
        <topology evidence="8">Multi-pass membrane protein</topology>
    </subcellularLocation>
    <subcellularLocation>
        <location evidence="1">Membrane</location>
        <topology evidence="1">Multi-pass membrane protein</topology>
    </subcellularLocation>
</comment>
<dbReference type="HOGENOM" id="CLU_000445_33_0_2"/>
<dbReference type="RefSeq" id="WP_014586291.1">
    <property type="nucleotide sequence ID" value="NC_017527.1"/>
</dbReference>
<evidence type="ECO:0000256" key="1">
    <source>
        <dbReference type="ARBA" id="ARBA00004141"/>
    </source>
</evidence>
<dbReference type="PROSITE" id="PS01219">
    <property type="entry name" value="AMMONIUM_TRANSP"/>
    <property type="match status" value="1"/>
</dbReference>
<keyword evidence="5 8" id="KW-1133">Transmembrane helix</keyword>
<feature type="transmembrane region" description="Helical" evidence="8">
    <location>
        <begin position="279"/>
        <end position="298"/>
    </location>
</feature>
<dbReference type="PATRIC" id="fig|1110509.7.peg.815"/>
<dbReference type="Pfam" id="PF00909">
    <property type="entry name" value="Ammonium_transp"/>
    <property type="match status" value="1"/>
</dbReference>
<feature type="transmembrane region" description="Helical" evidence="8">
    <location>
        <begin position="44"/>
        <end position="73"/>
    </location>
</feature>
<proteinExistence type="inferred from homology"/>
<dbReference type="InterPro" id="IPR001905">
    <property type="entry name" value="Ammonium_transpt"/>
</dbReference>